<dbReference type="PANTHER" id="PTHR46889:SF4">
    <property type="entry name" value="TRANSPOSASE INSO FOR INSERTION SEQUENCE ELEMENT IS911B-RELATED"/>
    <property type="match status" value="1"/>
</dbReference>
<organism evidence="3 4">
    <name type="scientific">Sporotomaculum syntrophicum</name>
    <dbReference type="NCBI Taxonomy" id="182264"/>
    <lineage>
        <taxon>Bacteria</taxon>
        <taxon>Bacillati</taxon>
        <taxon>Bacillota</taxon>
        <taxon>Clostridia</taxon>
        <taxon>Eubacteriales</taxon>
        <taxon>Desulfallaceae</taxon>
        <taxon>Sporotomaculum</taxon>
    </lineage>
</organism>
<dbReference type="Proteomes" id="UP000798488">
    <property type="component" value="Unassembled WGS sequence"/>
</dbReference>
<dbReference type="NCBIfam" id="NF033516">
    <property type="entry name" value="transpos_IS3"/>
    <property type="match status" value="1"/>
</dbReference>
<dbReference type="InterPro" id="IPR025948">
    <property type="entry name" value="HTH-like_dom"/>
</dbReference>
<reference evidence="3" key="1">
    <citation type="submission" date="2016-02" db="EMBL/GenBank/DDBJ databases">
        <title>Draft Genome Sequence of Sporotomaculum syntrophicum Strain FB, a Syntrophic Benzoate Degrader.</title>
        <authorList>
            <person name="Nobu M.K."/>
            <person name="Narihiro T."/>
            <person name="Qiu Y.-L."/>
            <person name="Ohashi A."/>
            <person name="Liu W.-T."/>
            <person name="Yuji S."/>
        </authorList>
    </citation>
    <scope>NUCLEOTIDE SEQUENCE</scope>
    <source>
        <strain evidence="3">FB</strain>
    </source>
</reference>
<sequence>MNERKAMVDWGISDSHLTIKAQAGLLSLNRTGLYWTAQNVSKHEVEIKHLIDKIHTRHPFKGSRRIVDDINNMDDIDYKVNRKRIQRYMREMGIRVIYPGPNLSKRNRAQYVYPYLLRNVKPAHPNHVWGIDITYCAMQGRWMYLVAIIDWYSRMIVGYELSDTMNKEFVIKAVNKAIETHGAPIILNSDQGSQFTSPDYINTLKKYGIKISMDGKGRALDNAITERFWRTIKWEDIYLKNYETPSALRQGIATFMRYYNFERRHTSIGKKTPASVYYATTNLPQQSA</sequence>
<evidence type="ECO:0000256" key="1">
    <source>
        <dbReference type="ARBA" id="ARBA00002286"/>
    </source>
</evidence>
<evidence type="ECO:0000259" key="2">
    <source>
        <dbReference type="PROSITE" id="PS50994"/>
    </source>
</evidence>
<dbReference type="GO" id="GO:0015074">
    <property type="term" value="P:DNA integration"/>
    <property type="evidence" value="ECO:0007669"/>
    <property type="project" value="InterPro"/>
</dbReference>
<dbReference type="Pfam" id="PF00665">
    <property type="entry name" value="rve"/>
    <property type="match status" value="1"/>
</dbReference>
<dbReference type="InterPro" id="IPR012337">
    <property type="entry name" value="RNaseH-like_sf"/>
</dbReference>
<accession>A0A9D3AY30</accession>
<dbReference type="GO" id="GO:0003676">
    <property type="term" value="F:nucleic acid binding"/>
    <property type="evidence" value="ECO:0007669"/>
    <property type="project" value="InterPro"/>
</dbReference>
<evidence type="ECO:0000313" key="3">
    <source>
        <dbReference type="EMBL" id="KAF1084344.1"/>
    </source>
</evidence>
<keyword evidence="4" id="KW-1185">Reference proteome</keyword>
<dbReference type="SUPFAM" id="SSF53098">
    <property type="entry name" value="Ribonuclease H-like"/>
    <property type="match status" value="1"/>
</dbReference>
<name>A0A9D3AY30_9FIRM</name>
<evidence type="ECO:0000313" key="4">
    <source>
        <dbReference type="Proteomes" id="UP000798488"/>
    </source>
</evidence>
<protein>
    <submittedName>
        <fullName evidence="3">Integrase core domain protein</fullName>
    </submittedName>
</protein>
<dbReference type="Gene3D" id="3.30.420.10">
    <property type="entry name" value="Ribonuclease H-like superfamily/Ribonuclease H"/>
    <property type="match status" value="1"/>
</dbReference>
<dbReference type="PANTHER" id="PTHR46889">
    <property type="entry name" value="TRANSPOSASE INSF FOR INSERTION SEQUENCE IS3B-RELATED"/>
    <property type="match status" value="1"/>
</dbReference>
<dbReference type="InterPro" id="IPR050900">
    <property type="entry name" value="Transposase_IS3/IS150/IS904"/>
</dbReference>
<dbReference type="EMBL" id="LSRS01000005">
    <property type="protein sequence ID" value="KAF1084344.1"/>
    <property type="molecule type" value="Genomic_DNA"/>
</dbReference>
<dbReference type="PROSITE" id="PS50994">
    <property type="entry name" value="INTEGRASE"/>
    <property type="match status" value="1"/>
</dbReference>
<comment type="function">
    <text evidence="1">Involved in the transposition of the insertion sequence.</text>
</comment>
<proteinExistence type="predicted"/>
<dbReference type="Pfam" id="PF13276">
    <property type="entry name" value="HTH_21"/>
    <property type="match status" value="1"/>
</dbReference>
<dbReference type="InterPro" id="IPR036397">
    <property type="entry name" value="RNaseH_sf"/>
</dbReference>
<dbReference type="InterPro" id="IPR048020">
    <property type="entry name" value="Transpos_IS3"/>
</dbReference>
<dbReference type="AlphaFoldDB" id="A0A9D3AY30"/>
<comment type="caution">
    <text evidence="3">The sequence shown here is derived from an EMBL/GenBank/DDBJ whole genome shotgun (WGS) entry which is preliminary data.</text>
</comment>
<gene>
    <name evidence="3" type="ORF">SPSYN_02120</name>
</gene>
<feature type="domain" description="Integrase catalytic" evidence="2">
    <location>
        <begin position="121"/>
        <end position="281"/>
    </location>
</feature>
<dbReference type="InterPro" id="IPR001584">
    <property type="entry name" value="Integrase_cat-core"/>
</dbReference>